<proteinExistence type="predicted"/>
<sequence>MTEQSIRRRILLIMAMSGGEIKKEICMELCGSKPYYKKMMQQMKEKGEAETIFGCHPRTLHIKKNAVMQIVEDVPGIMARYEARQLAVNEEKSYRRATISQVIYNMYLAGVFYEPKKKETLSNQREQADTAPVYYAPYEIKGKSDENRGSKLCGILIFQQESILLYNMEDRNIKWMKAVEENTQTTLFKLWGKMGTARQIIFGTDMEQIIMENYVKEQEYRLFHRNQAYNRVTPEAGMYYIPNGKAGTIFLRLFFHPELVDGLKKRLRDRFQIPVVSLLPLYLPACVQIMQERQQLGILCLEEQEQFVHWLNDGKNIRVFSVKKQDMEQYLEKLEKE</sequence>
<protein>
    <submittedName>
        <fullName evidence="1">Uncharacterized protein</fullName>
    </submittedName>
</protein>
<dbReference type="RefSeq" id="WP_109216531.1">
    <property type="nucleotide sequence ID" value="NZ_JRFU01000154.1"/>
</dbReference>
<evidence type="ECO:0000313" key="2">
    <source>
        <dbReference type="Proteomes" id="UP000245288"/>
    </source>
</evidence>
<accession>A0A2V1JQI1</accession>
<dbReference type="Proteomes" id="UP000245288">
    <property type="component" value="Unassembled WGS sequence"/>
</dbReference>
<reference evidence="1 2" key="1">
    <citation type="submission" date="2014-09" db="EMBL/GenBank/DDBJ databases">
        <title>Butyrate-producing bacteria isolated from human gut.</title>
        <authorList>
            <person name="Zhang Q."/>
            <person name="Zhao L."/>
        </authorList>
    </citation>
    <scope>NUCLEOTIDE SEQUENCE [LARGE SCALE GENOMIC DNA]</scope>
    <source>
        <strain evidence="1 2">21</strain>
    </source>
</reference>
<dbReference type="AlphaFoldDB" id="A0A2V1JQI1"/>
<dbReference type="EMBL" id="JRFU01000154">
    <property type="protein sequence ID" value="PWE85765.1"/>
    <property type="molecule type" value="Genomic_DNA"/>
</dbReference>
<comment type="caution">
    <text evidence="1">The sequence shown here is derived from an EMBL/GenBank/DDBJ whole genome shotgun (WGS) entry which is preliminary data.</text>
</comment>
<name>A0A2V1JQI1_EUBRA</name>
<gene>
    <name evidence="1" type="ORF">LG34_14035</name>
</gene>
<organism evidence="1 2">
    <name type="scientific">Eubacterium ramulus</name>
    <dbReference type="NCBI Taxonomy" id="39490"/>
    <lineage>
        <taxon>Bacteria</taxon>
        <taxon>Bacillati</taxon>
        <taxon>Bacillota</taxon>
        <taxon>Clostridia</taxon>
        <taxon>Eubacteriales</taxon>
        <taxon>Eubacteriaceae</taxon>
        <taxon>Eubacterium</taxon>
    </lineage>
</organism>
<keyword evidence="2" id="KW-1185">Reference proteome</keyword>
<evidence type="ECO:0000313" key="1">
    <source>
        <dbReference type="EMBL" id="PWE85765.1"/>
    </source>
</evidence>